<sequence length="492" mass="54624">MVFLGTFQAALASAAKWQPSVLVGLILVAIYAAFQLMSRPVIPANAPRILQGLPILGSVDFFRARADFLRAGKAWASKGRFSFYYGPHRIVAVSSDADKKLFLSHRALDFAAGYAALFAGAPDVRHLGDPAETAQTTERFSILFKRFLAKPRLDACLENLVSDTIAAFDAFDTSVPMDPFDTMYKLIFQLTHRTVGCNDIAADPKLLRKTLAMFTDMDGSAAVEVMFPWLPTPTKLRKLWGGRASGQPGTDAMQLMMDAGDTDLQISVFIIGALFAGVVNSGINASWIPVYLAQNEKWRQLVRTEVDASLDKHRRGPEETPADIIPRLTAHDWDNDFPNVDLVLRESIRLNICGSMIRKNVSGKDIDIPGSGCVIPSNTFAVYLIDYTHMNPDIYTDPTEFDPSRYLSGREEDKKVPDAYLGWGGGIHPCQGMRFAKLEMAMITVTLMAYYDFELCNKQGGARTTPVPRTDRNWTSVKPIVGDMFIKLKRRF</sequence>
<accession>A0ACC1QHF9</accession>
<protein>
    <submittedName>
        <fullName evidence="1">Uncharacterized protein</fullName>
    </submittedName>
</protein>
<proteinExistence type="predicted"/>
<keyword evidence="2" id="KW-1185">Reference proteome</keyword>
<reference evidence="1" key="1">
    <citation type="submission" date="2022-07" db="EMBL/GenBank/DDBJ databases">
        <title>Genome Sequence of Lecanicillium saksenae.</title>
        <authorList>
            <person name="Buettner E."/>
        </authorList>
    </citation>
    <scope>NUCLEOTIDE SEQUENCE</scope>
    <source>
        <strain evidence="1">VT-O1</strain>
    </source>
</reference>
<organism evidence="1 2">
    <name type="scientific">Lecanicillium saksenae</name>
    <dbReference type="NCBI Taxonomy" id="468837"/>
    <lineage>
        <taxon>Eukaryota</taxon>
        <taxon>Fungi</taxon>
        <taxon>Dikarya</taxon>
        <taxon>Ascomycota</taxon>
        <taxon>Pezizomycotina</taxon>
        <taxon>Sordariomycetes</taxon>
        <taxon>Hypocreomycetidae</taxon>
        <taxon>Hypocreales</taxon>
        <taxon>Cordycipitaceae</taxon>
        <taxon>Lecanicillium</taxon>
    </lineage>
</organism>
<evidence type="ECO:0000313" key="1">
    <source>
        <dbReference type="EMBL" id="KAJ3475649.1"/>
    </source>
</evidence>
<name>A0ACC1QHF9_9HYPO</name>
<evidence type="ECO:0000313" key="2">
    <source>
        <dbReference type="Proteomes" id="UP001148737"/>
    </source>
</evidence>
<dbReference type="Proteomes" id="UP001148737">
    <property type="component" value="Unassembled WGS sequence"/>
</dbReference>
<comment type="caution">
    <text evidence="1">The sequence shown here is derived from an EMBL/GenBank/DDBJ whole genome shotgun (WGS) entry which is preliminary data.</text>
</comment>
<gene>
    <name evidence="1" type="ORF">NLG97_g9386</name>
</gene>
<dbReference type="EMBL" id="JANAKD010001923">
    <property type="protein sequence ID" value="KAJ3475649.1"/>
    <property type="molecule type" value="Genomic_DNA"/>
</dbReference>